<dbReference type="SUPFAM" id="SSF143243">
    <property type="entry name" value="Nqo5-like"/>
    <property type="match status" value="1"/>
</dbReference>
<dbReference type="PANTHER" id="PTHR10884">
    <property type="entry name" value="NADH DEHYDROGENASE UBIQUINONE IRON-SULFUR PROTEIN 3"/>
    <property type="match status" value="1"/>
</dbReference>
<keyword evidence="4" id="KW-1185">Reference proteome</keyword>
<dbReference type="OrthoDB" id="9803286at2"/>
<evidence type="ECO:0000259" key="2">
    <source>
        <dbReference type="Pfam" id="PF00329"/>
    </source>
</evidence>
<evidence type="ECO:0000313" key="3">
    <source>
        <dbReference type="EMBL" id="GAU08480.1"/>
    </source>
</evidence>
<name>A0A194AGZ2_9BACT</name>
<organism evidence="3 4">
    <name type="scientific">Desulfoplanes formicivorans</name>
    <dbReference type="NCBI Taxonomy" id="1592317"/>
    <lineage>
        <taxon>Bacteria</taxon>
        <taxon>Pseudomonadati</taxon>
        <taxon>Thermodesulfobacteriota</taxon>
        <taxon>Desulfovibrionia</taxon>
        <taxon>Desulfovibrionales</taxon>
        <taxon>Desulfoplanaceae</taxon>
        <taxon>Desulfoplanes</taxon>
    </lineage>
</organism>
<dbReference type="InterPro" id="IPR001268">
    <property type="entry name" value="NADH_UbQ_OxRdtase_30kDa_su"/>
</dbReference>
<dbReference type="Pfam" id="PF00329">
    <property type="entry name" value="Complex1_30kDa"/>
    <property type="match status" value="1"/>
</dbReference>
<dbReference type="RefSeq" id="WP_069858046.1">
    <property type="nucleotide sequence ID" value="NZ_BDFE01000015.1"/>
</dbReference>
<dbReference type="PANTHER" id="PTHR10884:SF14">
    <property type="entry name" value="NADH DEHYDROGENASE [UBIQUINONE] IRON-SULFUR PROTEIN 3, MITOCHONDRIAL"/>
    <property type="match status" value="1"/>
</dbReference>
<accession>A0A194AGZ2</accession>
<evidence type="ECO:0000256" key="1">
    <source>
        <dbReference type="ARBA" id="ARBA00007569"/>
    </source>
</evidence>
<reference evidence="4" key="1">
    <citation type="submission" date="2016-06" db="EMBL/GenBank/DDBJ databases">
        <title>Draft genome sequence of Desulfoplanes formicivorans strain Pf12B.</title>
        <authorList>
            <person name="Watanabe M."/>
            <person name="Kojima H."/>
            <person name="Fukui M."/>
        </authorList>
    </citation>
    <scope>NUCLEOTIDE SEQUENCE [LARGE SCALE GENOMIC DNA]</scope>
    <source>
        <strain evidence="4">Pf12B</strain>
    </source>
</reference>
<proteinExistence type="inferred from homology"/>
<dbReference type="EMBL" id="BDFE01000015">
    <property type="protein sequence ID" value="GAU08480.1"/>
    <property type="molecule type" value="Genomic_DNA"/>
</dbReference>
<sequence length="175" mass="19913">MKDWIPAHWLKEIEPFGLASCANEATGTTWNLFLQHERLREAAASLDKAGYFLEDITGMDGKEGFEVIYHFTRYDKPFRVTLRTLAVHEDPVLPTISDIFPGADWHERECYDFFGIHFTGHPNLIPLLLPDNFGFHPLIKDEKKRASLFDSLSKCQTIGMKVPCAANPDDSGDKE</sequence>
<dbReference type="STRING" id="1592317.DPF_1190"/>
<gene>
    <name evidence="3" type="ORF">DPF_1190</name>
</gene>
<dbReference type="Gene3D" id="3.30.460.80">
    <property type="entry name" value="NADH:ubiquinone oxidoreductase, 30kDa subunit"/>
    <property type="match status" value="1"/>
</dbReference>
<dbReference type="InterPro" id="IPR037232">
    <property type="entry name" value="NADH_quin_OxRdtase_su_C/D-like"/>
</dbReference>
<comment type="similarity">
    <text evidence="1">Belongs to the complex I 30 kDa subunit family.</text>
</comment>
<comment type="caution">
    <text evidence="3">The sequence shown here is derived from an EMBL/GenBank/DDBJ whole genome shotgun (WGS) entry which is preliminary data.</text>
</comment>
<dbReference type="AlphaFoldDB" id="A0A194AGZ2"/>
<feature type="domain" description="NADH:ubiquinone oxidoreductase 30kDa subunit" evidence="2">
    <location>
        <begin position="35"/>
        <end position="143"/>
    </location>
</feature>
<evidence type="ECO:0000313" key="4">
    <source>
        <dbReference type="Proteomes" id="UP000095200"/>
    </source>
</evidence>
<dbReference type="GO" id="GO:0008137">
    <property type="term" value="F:NADH dehydrogenase (ubiquinone) activity"/>
    <property type="evidence" value="ECO:0007669"/>
    <property type="project" value="InterPro"/>
</dbReference>
<dbReference type="Proteomes" id="UP000095200">
    <property type="component" value="Unassembled WGS sequence"/>
</dbReference>
<protein>
    <submittedName>
        <fullName evidence="3">NADH dehydrogenase</fullName>
    </submittedName>
</protein>